<keyword evidence="3" id="KW-1185">Reference proteome</keyword>
<evidence type="ECO:0000313" key="2">
    <source>
        <dbReference type="EMBL" id="TGC09839.1"/>
    </source>
</evidence>
<evidence type="ECO:0000259" key="1">
    <source>
        <dbReference type="Pfam" id="PF13581"/>
    </source>
</evidence>
<dbReference type="InterPro" id="IPR036890">
    <property type="entry name" value="HATPase_C_sf"/>
</dbReference>
<dbReference type="EMBL" id="PGGK01000004">
    <property type="protein sequence ID" value="TGC09839.1"/>
    <property type="molecule type" value="Genomic_DNA"/>
</dbReference>
<name>A0A4E0PY91_9EURY</name>
<dbReference type="Gene3D" id="3.30.565.10">
    <property type="entry name" value="Histidine kinase-like ATPase, C-terminal domain"/>
    <property type="match status" value="1"/>
</dbReference>
<dbReference type="InterPro" id="IPR003594">
    <property type="entry name" value="HATPase_dom"/>
</dbReference>
<accession>A0A4E0PY91</accession>
<dbReference type="Pfam" id="PF13581">
    <property type="entry name" value="HATPase_c_2"/>
    <property type="match status" value="1"/>
</dbReference>
<organism evidence="2 3">
    <name type="scientific">Methanolobus halotolerans</name>
    <dbReference type="NCBI Taxonomy" id="2052935"/>
    <lineage>
        <taxon>Archaea</taxon>
        <taxon>Methanobacteriati</taxon>
        <taxon>Methanobacteriota</taxon>
        <taxon>Stenosarchaea group</taxon>
        <taxon>Methanomicrobia</taxon>
        <taxon>Methanosarcinales</taxon>
        <taxon>Methanosarcinaceae</taxon>
        <taxon>Methanolobus</taxon>
    </lineage>
</organism>
<evidence type="ECO:0000313" key="3">
    <source>
        <dbReference type="Proteomes" id="UP000297295"/>
    </source>
</evidence>
<gene>
    <name evidence="2" type="ORF">CUN85_05670</name>
</gene>
<dbReference type="OrthoDB" id="124967at2157"/>
<protein>
    <submittedName>
        <fullName evidence="2">Anti-sigma regulatory factor</fullName>
    </submittedName>
</protein>
<sequence>MSDIPAPGSAGGNLEAKVEVTKTSHVANVQTKVRAITRILGFPELYIFKAAISASELASNLVYHTSAGGTISIRGIRKNGCIGIEIISIDSGPGIKDVNMALQDGYSTGPGLGSGLPAVERLMDELDILVTDDFKTCIRSRLWYFCE</sequence>
<dbReference type="SUPFAM" id="SSF55874">
    <property type="entry name" value="ATPase domain of HSP90 chaperone/DNA topoisomerase II/histidine kinase"/>
    <property type="match status" value="1"/>
</dbReference>
<feature type="domain" description="Histidine kinase/HSP90-like ATPase" evidence="1">
    <location>
        <begin position="23"/>
        <end position="139"/>
    </location>
</feature>
<dbReference type="RefSeq" id="WP_135389356.1">
    <property type="nucleotide sequence ID" value="NZ_PGGK01000004.1"/>
</dbReference>
<reference evidence="2 3" key="1">
    <citation type="submission" date="2017-11" db="EMBL/GenBank/DDBJ databases">
        <title>Isolation and Characterization of Methanogenic Archaea from Saline Meromictic Lake at Siberia.</title>
        <authorList>
            <person name="Shen Y."/>
            <person name="Huang H.-H."/>
            <person name="Lai M.-C."/>
            <person name="Chen S.-C."/>
        </authorList>
    </citation>
    <scope>NUCLEOTIDE SEQUENCE [LARGE SCALE GENOMIC DNA]</scope>
    <source>
        <strain evidence="2 3">SY-01</strain>
    </source>
</reference>
<comment type="caution">
    <text evidence="2">The sequence shown here is derived from an EMBL/GenBank/DDBJ whole genome shotgun (WGS) entry which is preliminary data.</text>
</comment>
<proteinExistence type="predicted"/>
<dbReference type="AlphaFoldDB" id="A0A4E0PY91"/>
<dbReference type="Proteomes" id="UP000297295">
    <property type="component" value="Unassembled WGS sequence"/>
</dbReference>